<dbReference type="PANTHER" id="PTHR46033">
    <property type="entry name" value="PROTEIN MAIN-LIKE 2"/>
    <property type="match status" value="1"/>
</dbReference>
<evidence type="ECO:0000256" key="1">
    <source>
        <dbReference type="SAM" id="MobiDB-lite"/>
    </source>
</evidence>
<dbReference type="PANTHER" id="PTHR46033:SF8">
    <property type="entry name" value="PROTEIN MAINTENANCE OF MERISTEMS-LIKE"/>
    <property type="match status" value="1"/>
</dbReference>
<accession>A0A0L9VAV2</accession>
<dbReference type="Proteomes" id="UP000053144">
    <property type="component" value="Chromosome 9"/>
</dbReference>
<reference evidence="3" key="1">
    <citation type="journal article" date="2015" name="Proc. Natl. Acad. Sci. U.S.A.">
        <title>Genome sequencing of adzuki bean (Vigna angularis) provides insight into high starch and low fat accumulation and domestication.</title>
        <authorList>
            <person name="Yang K."/>
            <person name="Tian Z."/>
            <person name="Chen C."/>
            <person name="Luo L."/>
            <person name="Zhao B."/>
            <person name="Wang Z."/>
            <person name="Yu L."/>
            <person name="Li Y."/>
            <person name="Sun Y."/>
            <person name="Li W."/>
            <person name="Chen Y."/>
            <person name="Li Y."/>
            <person name="Zhang Y."/>
            <person name="Ai D."/>
            <person name="Zhao J."/>
            <person name="Shang C."/>
            <person name="Ma Y."/>
            <person name="Wu B."/>
            <person name="Wang M."/>
            <person name="Gao L."/>
            <person name="Sun D."/>
            <person name="Zhang P."/>
            <person name="Guo F."/>
            <person name="Wang W."/>
            <person name="Li Y."/>
            <person name="Wang J."/>
            <person name="Varshney R.K."/>
            <person name="Wang J."/>
            <person name="Ling H.Q."/>
            <person name="Wan P."/>
        </authorList>
    </citation>
    <scope>NUCLEOTIDE SEQUENCE</scope>
    <source>
        <strain evidence="3">cv. Jingnong 6</strain>
    </source>
</reference>
<protein>
    <recommendedName>
        <fullName evidence="4">Aminotransferase-like plant mobile domain-containing protein</fullName>
    </recommendedName>
</protein>
<feature type="compositionally biased region" description="Basic residues" evidence="1">
    <location>
        <begin position="549"/>
        <end position="570"/>
    </location>
</feature>
<evidence type="ECO:0000313" key="3">
    <source>
        <dbReference type="Proteomes" id="UP000053144"/>
    </source>
</evidence>
<dbReference type="Gramene" id="KOM52195">
    <property type="protein sequence ID" value="KOM52195"/>
    <property type="gene ID" value="LR48_Vigan09g085400"/>
</dbReference>
<dbReference type="AlphaFoldDB" id="A0A0L9VAV2"/>
<feature type="region of interest" description="Disordered" evidence="1">
    <location>
        <begin position="352"/>
        <end position="378"/>
    </location>
</feature>
<dbReference type="EMBL" id="CM003379">
    <property type="protein sequence ID" value="KOM52195.1"/>
    <property type="molecule type" value="Genomic_DNA"/>
</dbReference>
<dbReference type="STRING" id="3914.A0A0L9VAV2"/>
<dbReference type="GO" id="GO:0010073">
    <property type="term" value="P:meristem maintenance"/>
    <property type="evidence" value="ECO:0007669"/>
    <property type="project" value="InterPro"/>
</dbReference>
<sequence length="570" mass="64507">MWCIIVPVRRLIGGILRDKSGQVLSYPRNRRGGGWRWWLFSPDTGDVEIGFADAWGRSMLVIQGSEFKIVKKMVCRWVGHHESFRASQHLLPFKAVDVLMTLGLGVGSLDVPFEESVVGKVGEMFNPKTTTLKDLMNKFDGLVFNESIEVDVICRLYILVCFLVFYFPRKSRVVSNMPCLVLDDLDRLSDYVWGSVVHKYLVRSLNRCSKIILSGVIADSLSISGNAAVLQIWAFERLSLHHHSSHKIFPRVTQFRSFHLRTKAIDVLFKTSVIQFDWYLSDYDCQQPLIRAAFHMDDGARPECSRAAADQYENDGDERWESEVEEKIGRNNMKIKRLREKIKGVRKELGKLRKIEEDPSSQQADDDVEGNDEGGDHAVHEKGLHEVYEEPTGYEELVGGKCEEFVGGKDAELAGGNCDKVVGEVHEQPTDEVDKVGVGEVHRQPAEEVDEVGVGEGGVGQVDVGEEDDEAVSEGDYEPLCATLEHPTVVIDIVEDDGDAIVEPISIRPLRTLVGDPRTTIDLDILYMVVSAKGIEWRFLDEIDERSEKGKRRNQKRHKQCMKGRCRKYR</sequence>
<dbReference type="InterPro" id="IPR044824">
    <property type="entry name" value="MAIN-like"/>
</dbReference>
<feature type="region of interest" description="Disordered" evidence="1">
    <location>
        <begin position="548"/>
        <end position="570"/>
    </location>
</feature>
<gene>
    <name evidence="2" type="ORF">LR48_Vigan09g085400</name>
</gene>
<feature type="compositionally biased region" description="Acidic residues" evidence="1">
    <location>
        <begin position="364"/>
        <end position="373"/>
    </location>
</feature>
<proteinExistence type="predicted"/>
<organism evidence="2 3">
    <name type="scientific">Phaseolus angularis</name>
    <name type="common">Azuki bean</name>
    <name type="synonym">Vigna angularis</name>
    <dbReference type="NCBI Taxonomy" id="3914"/>
    <lineage>
        <taxon>Eukaryota</taxon>
        <taxon>Viridiplantae</taxon>
        <taxon>Streptophyta</taxon>
        <taxon>Embryophyta</taxon>
        <taxon>Tracheophyta</taxon>
        <taxon>Spermatophyta</taxon>
        <taxon>Magnoliopsida</taxon>
        <taxon>eudicotyledons</taxon>
        <taxon>Gunneridae</taxon>
        <taxon>Pentapetalae</taxon>
        <taxon>rosids</taxon>
        <taxon>fabids</taxon>
        <taxon>Fabales</taxon>
        <taxon>Fabaceae</taxon>
        <taxon>Papilionoideae</taxon>
        <taxon>50 kb inversion clade</taxon>
        <taxon>NPAAA clade</taxon>
        <taxon>indigoferoid/millettioid clade</taxon>
        <taxon>Phaseoleae</taxon>
        <taxon>Vigna</taxon>
    </lineage>
</organism>
<evidence type="ECO:0008006" key="4">
    <source>
        <dbReference type="Google" id="ProtNLM"/>
    </source>
</evidence>
<evidence type="ECO:0000313" key="2">
    <source>
        <dbReference type="EMBL" id="KOM52195.1"/>
    </source>
</evidence>
<name>A0A0L9VAV2_PHAAN</name>